<evidence type="ECO:0000256" key="1">
    <source>
        <dbReference type="SAM" id="SignalP"/>
    </source>
</evidence>
<organism evidence="3 4">
    <name type="scientific">Rhizoctonia solani</name>
    <dbReference type="NCBI Taxonomy" id="456999"/>
    <lineage>
        <taxon>Eukaryota</taxon>
        <taxon>Fungi</taxon>
        <taxon>Dikarya</taxon>
        <taxon>Basidiomycota</taxon>
        <taxon>Agaricomycotina</taxon>
        <taxon>Agaricomycetes</taxon>
        <taxon>Cantharellales</taxon>
        <taxon>Ceratobasidiaceae</taxon>
        <taxon>Rhizoctonia</taxon>
    </lineage>
</organism>
<reference evidence="3" key="1">
    <citation type="submission" date="2021-01" db="EMBL/GenBank/DDBJ databases">
        <authorList>
            <person name="Kaushik A."/>
        </authorList>
    </citation>
    <scope>NUCLEOTIDE SEQUENCE</scope>
    <source>
        <strain evidence="3">AG4-R118</strain>
        <strain evidence="2">AG4-RS23</strain>
    </source>
</reference>
<dbReference type="EMBL" id="CAJMWX010001359">
    <property type="protein sequence ID" value="CAE6483729.1"/>
    <property type="molecule type" value="Genomic_DNA"/>
</dbReference>
<dbReference type="Proteomes" id="UP000663861">
    <property type="component" value="Unassembled WGS sequence"/>
</dbReference>
<dbReference type="AlphaFoldDB" id="A0A8H3CHD6"/>
<dbReference type="Proteomes" id="UP000663888">
    <property type="component" value="Unassembled WGS sequence"/>
</dbReference>
<evidence type="ECO:0000313" key="4">
    <source>
        <dbReference type="Proteomes" id="UP000663888"/>
    </source>
</evidence>
<keyword evidence="1" id="KW-0732">Signal</keyword>
<feature type="signal peptide" evidence="1">
    <location>
        <begin position="1"/>
        <end position="15"/>
    </location>
</feature>
<comment type="caution">
    <text evidence="3">The sequence shown here is derived from an EMBL/GenBank/DDBJ whole genome shotgun (WGS) entry which is preliminary data.</text>
</comment>
<name>A0A8H3CHD6_9AGAM</name>
<protein>
    <submittedName>
        <fullName evidence="3">Uncharacterized protein</fullName>
    </submittedName>
</protein>
<sequence length="141" mass="15289">MIKFLLLSLLPVVLADIWGFTPDEPVGTSPNDTACVRVGSRVVPWAGDAVPVGRVAAPDTTVSLADAVPTGELVLEVCGDARSQERSLARMKTSVVPLVRRAIAIQTARRDVETVEATQTLRPEPRARQFEPPQPRLQLQL</sequence>
<dbReference type="EMBL" id="CAJMWY010001899">
    <property type="protein sequence ID" value="CAE6477822.1"/>
    <property type="molecule type" value="Genomic_DNA"/>
</dbReference>
<proteinExistence type="predicted"/>
<feature type="chain" id="PRO_5036430408" evidence="1">
    <location>
        <begin position="16"/>
        <end position="141"/>
    </location>
</feature>
<evidence type="ECO:0000313" key="2">
    <source>
        <dbReference type="EMBL" id="CAE6477822.1"/>
    </source>
</evidence>
<gene>
    <name evidence="3" type="ORF">RDB_LOCUS129027</name>
    <name evidence="2" type="ORF">RDB_LOCUS93604</name>
</gene>
<accession>A0A8H3CHD6</accession>
<evidence type="ECO:0000313" key="3">
    <source>
        <dbReference type="EMBL" id="CAE6483729.1"/>
    </source>
</evidence>